<dbReference type="EMBL" id="CM042049">
    <property type="protein sequence ID" value="KAI3747495.1"/>
    <property type="molecule type" value="Genomic_DNA"/>
</dbReference>
<gene>
    <name evidence="1" type="ORF">L6452_09954</name>
</gene>
<proteinExistence type="predicted"/>
<evidence type="ECO:0000313" key="2">
    <source>
        <dbReference type="Proteomes" id="UP001055879"/>
    </source>
</evidence>
<organism evidence="1 2">
    <name type="scientific">Arctium lappa</name>
    <name type="common">Greater burdock</name>
    <name type="synonym">Lappa major</name>
    <dbReference type="NCBI Taxonomy" id="4217"/>
    <lineage>
        <taxon>Eukaryota</taxon>
        <taxon>Viridiplantae</taxon>
        <taxon>Streptophyta</taxon>
        <taxon>Embryophyta</taxon>
        <taxon>Tracheophyta</taxon>
        <taxon>Spermatophyta</taxon>
        <taxon>Magnoliopsida</taxon>
        <taxon>eudicotyledons</taxon>
        <taxon>Gunneridae</taxon>
        <taxon>Pentapetalae</taxon>
        <taxon>asterids</taxon>
        <taxon>campanulids</taxon>
        <taxon>Asterales</taxon>
        <taxon>Asteraceae</taxon>
        <taxon>Carduoideae</taxon>
        <taxon>Cardueae</taxon>
        <taxon>Arctiinae</taxon>
        <taxon>Arctium</taxon>
    </lineage>
</organism>
<sequence>MEFQVLVKAEASKSEGRAVDHVTCTDLVVDWPFDLIKAEKLACPARYEHVLTWEADLDLKRSVTIIQKEKDRTKEGGDDGPGG</sequence>
<name>A0ACB9DLT1_ARCLA</name>
<comment type="caution">
    <text evidence="1">The sequence shown here is derived from an EMBL/GenBank/DDBJ whole genome shotgun (WGS) entry which is preliminary data.</text>
</comment>
<protein>
    <submittedName>
        <fullName evidence="1">Uncharacterized protein</fullName>
    </submittedName>
</protein>
<reference evidence="1 2" key="2">
    <citation type="journal article" date="2022" name="Mol. Ecol. Resour.">
        <title>The genomes of chicory, endive, great burdock and yacon provide insights into Asteraceae paleo-polyploidization history and plant inulin production.</title>
        <authorList>
            <person name="Fan W."/>
            <person name="Wang S."/>
            <person name="Wang H."/>
            <person name="Wang A."/>
            <person name="Jiang F."/>
            <person name="Liu H."/>
            <person name="Zhao H."/>
            <person name="Xu D."/>
            <person name="Zhang Y."/>
        </authorList>
    </citation>
    <scope>NUCLEOTIDE SEQUENCE [LARGE SCALE GENOMIC DNA]</scope>
    <source>
        <strain evidence="2">cv. Niubang</strain>
    </source>
</reference>
<evidence type="ECO:0000313" key="1">
    <source>
        <dbReference type="EMBL" id="KAI3747495.1"/>
    </source>
</evidence>
<keyword evidence="2" id="KW-1185">Reference proteome</keyword>
<accession>A0ACB9DLT1</accession>
<reference evidence="2" key="1">
    <citation type="journal article" date="2022" name="Mol. Ecol. Resour.">
        <title>The genomes of chicory, endive, great burdock and yacon provide insights into Asteraceae palaeo-polyploidization history and plant inulin production.</title>
        <authorList>
            <person name="Fan W."/>
            <person name="Wang S."/>
            <person name="Wang H."/>
            <person name="Wang A."/>
            <person name="Jiang F."/>
            <person name="Liu H."/>
            <person name="Zhao H."/>
            <person name="Xu D."/>
            <person name="Zhang Y."/>
        </authorList>
    </citation>
    <scope>NUCLEOTIDE SEQUENCE [LARGE SCALE GENOMIC DNA]</scope>
    <source>
        <strain evidence="2">cv. Niubang</strain>
    </source>
</reference>
<dbReference type="Proteomes" id="UP001055879">
    <property type="component" value="Linkage Group LG03"/>
</dbReference>